<keyword evidence="12" id="KW-0732">Signal</keyword>
<dbReference type="SMART" id="SM00856">
    <property type="entry name" value="PMEI"/>
    <property type="match status" value="1"/>
</dbReference>
<accession>A0AAU9NWF6</accession>
<evidence type="ECO:0000256" key="6">
    <source>
        <dbReference type="ARBA" id="ARBA00023085"/>
    </source>
</evidence>
<protein>
    <recommendedName>
        <fullName evidence="4 12">Pectinesterase</fullName>
        <ecNumber evidence="4 12">3.1.1.11</ecNumber>
    </recommendedName>
</protein>
<dbReference type="EC" id="3.1.1.11" evidence="4 12"/>
<dbReference type="NCBIfam" id="TIGR01614">
    <property type="entry name" value="PME_inhib"/>
    <property type="match status" value="1"/>
</dbReference>
<name>A0AAU9NWF6_9ASTR</name>
<evidence type="ECO:0000256" key="7">
    <source>
        <dbReference type="ARBA" id="ARBA00023157"/>
    </source>
</evidence>
<dbReference type="Gene3D" id="2.160.20.10">
    <property type="entry name" value="Single-stranded right-handed beta-helix, Pectin lyase-like"/>
    <property type="match status" value="1"/>
</dbReference>
<dbReference type="AlphaFoldDB" id="A0AAU9NWF6"/>
<comment type="catalytic activity">
    <reaction evidence="10 12">
        <text>[(1-&gt;4)-alpha-D-galacturonosyl methyl ester](n) + n H2O = [(1-&gt;4)-alpha-D-galacturonosyl](n) + n methanol + n H(+)</text>
        <dbReference type="Rhea" id="RHEA:22380"/>
        <dbReference type="Rhea" id="RHEA-COMP:14570"/>
        <dbReference type="Rhea" id="RHEA-COMP:14573"/>
        <dbReference type="ChEBI" id="CHEBI:15377"/>
        <dbReference type="ChEBI" id="CHEBI:15378"/>
        <dbReference type="ChEBI" id="CHEBI:17790"/>
        <dbReference type="ChEBI" id="CHEBI:140522"/>
        <dbReference type="ChEBI" id="CHEBI:140523"/>
        <dbReference type="EC" id="3.1.1.11"/>
    </reaction>
</comment>
<feature type="chain" id="PRO_5043104351" description="Pectinesterase" evidence="12">
    <location>
        <begin position="27"/>
        <end position="546"/>
    </location>
</feature>
<dbReference type="CDD" id="cd15798">
    <property type="entry name" value="PMEI-like_3"/>
    <property type="match status" value="1"/>
</dbReference>
<evidence type="ECO:0000256" key="1">
    <source>
        <dbReference type="ARBA" id="ARBA00005184"/>
    </source>
</evidence>
<dbReference type="PROSITE" id="PS00503">
    <property type="entry name" value="PECTINESTERASE_2"/>
    <property type="match status" value="1"/>
</dbReference>
<comment type="pathway">
    <text evidence="1 12">Glycan metabolism; pectin degradation; 2-dehydro-3-deoxy-D-gluconate from pectin: step 1/5.</text>
</comment>
<evidence type="ECO:0000256" key="13">
    <source>
        <dbReference type="SAM" id="Coils"/>
    </source>
</evidence>
<comment type="caution">
    <text evidence="15">The sequence shown here is derived from an EMBL/GenBank/DDBJ whole genome shotgun (WGS) entry which is preliminary data.</text>
</comment>
<dbReference type="FunFam" id="2.160.20.10:FF:000001">
    <property type="entry name" value="Pectinesterase"/>
    <property type="match status" value="1"/>
</dbReference>
<dbReference type="GO" id="GO:0045490">
    <property type="term" value="P:pectin catabolic process"/>
    <property type="evidence" value="ECO:0007669"/>
    <property type="project" value="UniProtKB-UniRule"/>
</dbReference>
<keyword evidence="7" id="KW-1015">Disulfide bond</keyword>
<dbReference type="SUPFAM" id="SSF51126">
    <property type="entry name" value="Pectin lyase-like"/>
    <property type="match status" value="1"/>
</dbReference>
<dbReference type="Pfam" id="PF01095">
    <property type="entry name" value="Pectinesterase"/>
    <property type="match status" value="1"/>
</dbReference>
<keyword evidence="6 12" id="KW-0063">Aspartyl esterase</keyword>
<evidence type="ECO:0000256" key="8">
    <source>
        <dbReference type="ARBA" id="ARBA00023180"/>
    </source>
</evidence>
<dbReference type="InterPro" id="IPR011050">
    <property type="entry name" value="Pectin_lyase_fold/virulence"/>
</dbReference>
<feature type="coiled-coil region" evidence="13">
    <location>
        <begin position="190"/>
        <end position="217"/>
    </location>
</feature>
<feature type="signal peptide" evidence="12">
    <location>
        <begin position="1"/>
        <end position="26"/>
    </location>
</feature>
<comment type="similarity">
    <text evidence="3">In the C-terminal section; belongs to the pectinesterase family.</text>
</comment>
<reference evidence="15 16" key="1">
    <citation type="submission" date="2022-01" db="EMBL/GenBank/DDBJ databases">
        <authorList>
            <person name="Xiong W."/>
            <person name="Schranz E."/>
        </authorList>
    </citation>
    <scope>NUCLEOTIDE SEQUENCE [LARGE SCALE GENOMIC DNA]</scope>
</reference>
<evidence type="ECO:0000256" key="4">
    <source>
        <dbReference type="ARBA" id="ARBA00013229"/>
    </source>
</evidence>
<dbReference type="GO" id="GO:0042545">
    <property type="term" value="P:cell wall modification"/>
    <property type="evidence" value="ECO:0007669"/>
    <property type="project" value="UniProtKB-UniRule"/>
</dbReference>
<dbReference type="InterPro" id="IPR006501">
    <property type="entry name" value="Pectinesterase_inhib_dom"/>
</dbReference>
<feature type="domain" description="Pectinesterase inhibitor" evidence="14">
    <location>
        <begin position="30"/>
        <end position="185"/>
    </location>
</feature>
<dbReference type="EMBL" id="CAKMRJ010005412">
    <property type="protein sequence ID" value="CAH1442388.1"/>
    <property type="molecule type" value="Genomic_DNA"/>
</dbReference>
<dbReference type="InterPro" id="IPR012334">
    <property type="entry name" value="Pectin_lyas_fold"/>
</dbReference>
<evidence type="ECO:0000256" key="5">
    <source>
        <dbReference type="ARBA" id="ARBA00022801"/>
    </source>
</evidence>
<dbReference type="SUPFAM" id="SSF101148">
    <property type="entry name" value="Plant invertase/pectin methylesterase inhibitor"/>
    <property type="match status" value="1"/>
</dbReference>
<organism evidence="15 16">
    <name type="scientific">Lactuca virosa</name>
    <dbReference type="NCBI Taxonomy" id="75947"/>
    <lineage>
        <taxon>Eukaryota</taxon>
        <taxon>Viridiplantae</taxon>
        <taxon>Streptophyta</taxon>
        <taxon>Embryophyta</taxon>
        <taxon>Tracheophyta</taxon>
        <taxon>Spermatophyta</taxon>
        <taxon>Magnoliopsida</taxon>
        <taxon>eudicotyledons</taxon>
        <taxon>Gunneridae</taxon>
        <taxon>Pentapetalae</taxon>
        <taxon>asterids</taxon>
        <taxon>campanulids</taxon>
        <taxon>Asterales</taxon>
        <taxon>Asteraceae</taxon>
        <taxon>Cichorioideae</taxon>
        <taxon>Cichorieae</taxon>
        <taxon>Lactucinae</taxon>
        <taxon>Lactuca</taxon>
    </lineage>
</organism>
<evidence type="ECO:0000256" key="9">
    <source>
        <dbReference type="ARBA" id="ARBA00023316"/>
    </source>
</evidence>
<dbReference type="Gene3D" id="1.20.140.40">
    <property type="entry name" value="Invertase/pectin methylesterase inhibitor family protein"/>
    <property type="match status" value="1"/>
</dbReference>
<gene>
    <name evidence="15" type="ORF">LVIROSA_LOCUS28380</name>
</gene>
<evidence type="ECO:0000256" key="12">
    <source>
        <dbReference type="RuleBase" id="RU000589"/>
    </source>
</evidence>
<evidence type="ECO:0000259" key="14">
    <source>
        <dbReference type="SMART" id="SM00856"/>
    </source>
</evidence>
<dbReference type="GO" id="GO:0004857">
    <property type="term" value="F:enzyme inhibitor activity"/>
    <property type="evidence" value="ECO:0007669"/>
    <property type="project" value="InterPro"/>
</dbReference>
<dbReference type="InterPro" id="IPR000070">
    <property type="entry name" value="Pectinesterase_cat"/>
</dbReference>
<evidence type="ECO:0000256" key="10">
    <source>
        <dbReference type="ARBA" id="ARBA00047928"/>
    </source>
</evidence>
<keyword evidence="5 12" id="KW-0378">Hydrolase</keyword>
<evidence type="ECO:0000256" key="3">
    <source>
        <dbReference type="ARBA" id="ARBA00007786"/>
    </source>
</evidence>
<keyword evidence="8" id="KW-0325">Glycoprotein</keyword>
<comment type="similarity">
    <text evidence="2">In the N-terminal section; belongs to the PMEI family.</text>
</comment>
<evidence type="ECO:0000313" key="16">
    <source>
        <dbReference type="Proteomes" id="UP001157418"/>
    </source>
</evidence>
<dbReference type="PANTHER" id="PTHR31707">
    <property type="entry name" value="PECTINESTERASE"/>
    <property type="match status" value="1"/>
</dbReference>
<feature type="active site" evidence="11">
    <location>
        <position position="384"/>
    </location>
</feature>
<keyword evidence="13" id="KW-0175">Coiled coil</keyword>
<dbReference type="InterPro" id="IPR033131">
    <property type="entry name" value="Pectinesterase_Asp_AS"/>
</dbReference>
<evidence type="ECO:0000256" key="2">
    <source>
        <dbReference type="ARBA" id="ARBA00006027"/>
    </source>
</evidence>
<dbReference type="InterPro" id="IPR035513">
    <property type="entry name" value="Invertase/methylesterase_inhib"/>
</dbReference>
<dbReference type="FunFam" id="1.20.140.40:FF:000010">
    <property type="entry name" value="Pectinesterase"/>
    <property type="match status" value="1"/>
</dbReference>
<keyword evidence="9" id="KW-0961">Cell wall biogenesis/degradation</keyword>
<dbReference type="Pfam" id="PF04043">
    <property type="entry name" value="PMEI"/>
    <property type="match status" value="1"/>
</dbReference>
<keyword evidence="16" id="KW-1185">Reference proteome</keyword>
<evidence type="ECO:0000256" key="11">
    <source>
        <dbReference type="PROSITE-ProRule" id="PRU10040"/>
    </source>
</evidence>
<proteinExistence type="inferred from homology"/>
<evidence type="ECO:0000313" key="15">
    <source>
        <dbReference type="EMBL" id="CAH1442388.1"/>
    </source>
</evidence>
<dbReference type="GO" id="GO:0030599">
    <property type="term" value="F:pectinesterase activity"/>
    <property type="evidence" value="ECO:0007669"/>
    <property type="project" value="UniProtKB-UniRule"/>
</dbReference>
<sequence>MSNSNTKNHTLLYIFATLLLTSPVLGTHRSDSNIIKSSCAITLYPDICYSTLSSTRNLATRKDVIQLAIHKTKEIIQENFMTIKKLMVTVNLTKRGKIALHDCLEMIAGTLEDLDMVIRDLEAYPSKKSLQEQANDLKTLMSTTITNKEACLDGLSHDAACHHLRKYIIQGQDLGGKMCSNVLAMITDMTDTDMANNQQAESNVRKLKEEKLMRRQEWLSRKDRRLLWGKVMRPNVIVSKDGKGNYTTVAEAVKAAPFSSKSRYVIKILAGVYREYVEIPKNKTNLMFIGANRNNTIITGNMSVGGGSTTWKSATVAVNGKGFWARDITFQNSAGAALHQAVALRVSSDLSAFYRCGILAYQDTLYVTSGRQFFVNCMIVGTVDFIFGNAAAVFQFCNILARRPDPNQGNMLTAQGRTDPHQNTGLIIQKCKLGATSDLEQVKANFKTYLGRPWKNYSRTVIMGSLISDVIDPAGWSPWKGTFALDTLYYREYQNTGPGADTSKRVKWKGWGVMKNKIEAIPFTVGSFINGWTWLLSTGFPVWPLW</sequence>
<dbReference type="Proteomes" id="UP001157418">
    <property type="component" value="Unassembled WGS sequence"/>
</dbReference>